<dbReference type="Pfam" id="PF00225">
    <property type="entry name" value="Kinesin"/>
    <property type="match status" value="2"/>
</dbReference>
<keyword evidence="11" id="KW-1185">Reference proteome</keyword>
<gene>
    <name evidence="10" type="primary">KIF18A</name>
</gene>
<dbReference type="AlphaFoldDB" id="A0A5F9CYQ6"/>
<dbReference type="PRINTS" id="PR00380">
    <property type="entry name" value="KINESINHEAVY"/>
</dbReference>
<feature type="domain" description="Kinesin motor" evidence="9">
    <location>
        <begin position="234"/>
        <end position="289"/>
    </location>
</feature>
<keyword evidence="6" id="KW-0505">Motor protein</keyword>
<keyword evidence="4 6" id="KW-0067">ATP-binding</keyword>
<reference evidence="10" key="3">
    <citation type="submission" date="2025-09" db="UniProtKB">
        <authorList>
            <consortium name="Ensembl"/>
        </authorList>
    </citation>
    <scope>IDENTIFICATION</scope>
    <source>
        <strain evidence="10">Thorbecke</strain>
    </source>
</reference>
<evidence type="ECO:0000256" key="6">
    <source>
        <dbReference type="PROSITE-ProRule" id="PRU00283"/>
    </source>
</evidence>
<name>A0A5F9CYQ6_RABIT</name>
<keyword evidence="5" id="KW-0206">Cytoskeleton</keyword>
<dbReference type="Gene3D" id="3.40.850.10">
    <property type="entry name" value="Kinesin motor domain"/>
    <property type="match status" value="2"/>
</dbReference>
<dbReference type="InterPro" id="IPR027640">
    <property type="entry name" value="Kinesin-like_fam"/>
</dbReference>
<dbReference type="SUPFAM" id="SSF52540">
    <property type="entry name" value="P-loop containing nucleoside triphosphate hydrolases"/>
    <property type="match status" value="1"/>
</dbReference>
<protein>
    <submittedName>
        <fullName evidence="10">Kinesin family member 18A</fullName>
    </submittedName>
</protein>
<dbReference type="InterPro" id="IPR036961">
    <property type="entry name" value="Kinesin_motor_dom_sf"/>
</dbReference>
<dbReference type="GO" id="GO:0005524">
    <property type="term" value="F:ATP binding"/>
    <property type="evidence" value="ECO:0007669"/>
    <property type="project" value="UniProtKB-UniRule"/>
</dbReference>
<evidence type="ECO:0000256" key="2">
    <source>
        <dbReference type="ARBA" id="ARBA00022490"/>
    </source>
</evidence>
<feature type="coiled-coil region" evidence="7">
    <location>
        <begin position="311"/>
        <end position="338"/>
    </location>
</feature>
<evidence type="ECO:0000256" key="5">
    <source>
        <dbReference type="ARBA" id="ARBA00023212"/>
    </source>
</evidence>
<evidence type="ECO:0000256" key="7">
    <source>
        <dbReference type="SAM" id="Coils"/>
    </source>
</evidence>
<dbReference type="GO" id="GO:0007018">
    <property type="term" value="P:microtubule-based movement"/>
    <property type="evidence" value="ECO:0007669"/>
    <property type="project" value="InterPro"/>
</dbReference>
<dbReference type="SMART" id="SM00129">
    <property type="entry name" value="KISc"/>
    <property type="match status" value="1"/>
</dbReference>
<dbReference type="EMBL" id="AAGW02037423">
    <property type="status" value="NOT_ANNOTATED_CDS"/>
    <property type="molecule type" value="Genomic_DNA"/>
</dbReference>
<reference evidence="10 11" key="1">
    <citation type="journal article" date="2011" name="Nature">
        <title>A high-resolution map of human evolutionary constraint using 29 mammals.</title>
        <authorList>
            <person name="Lindblad-Toh K."/>
            <person name="Garber M."/>
            <person name="Zuk O."/>
            <person name="Lin M.F."/>
            <person name="Parker B.J."/>
            <person name="Washietl S."/>
            <person name="Kheradpour P."/>
            <person name="Ernst J."/>
            <person name="Jordan G."/>
            <person name="Mauceli E."/>
            <person name="Ward L.D."/>
            <person name="Lowe C.B."/>
            <person name="Holloway A.K."/>
            <person name="Clamp M."/>
            <person name="Gnerre S."/>
            <person name="Alfoldi J."/>
            <person name="Beal K."/>
            <person name="Chang J."/>
            <person name="Clawson H."/>
            <person name="Cuff J."/>
            <person name="Di Palma F."/>
            <person name="Fitzgerald S."/>
            <person name="Flicek P."/>
            <person name="Guttman M."/>
            <person name="Hubisz M.J."/>
            <person name="Jaffe D.B."/>
            <person name="Jungreis I."/>
            <person name="Kent W.J."/>
            <person name="Kostka D."/>
            <person name="Lara M."/>
            <person name="Martins A.L."/>
            <person name="Massingham T."/>
            <person name="Moltke I."/>
            <person name="Raney B.J."/>
            <person name="Rasmussen M.D."/>
            <person name="Robinson J."/>
            <person name="Stark A."/>
            <person name="Vilella A.J."/>
            <person name="Wen J."/>
            <person name="Xie X."/>
            <person name="Zody M.C."/>
            <person name="Baldwin J."/>
            <person name="Bloom T."/>
            <person name="Chin C.W."/>
            <person name="Heiman D."/>
            <person name="Nicol R."/>
            <person name="Nusbaum C."/>
            <person name="Young S."/>
            <person name="Wilkinson J."/>
            <person name="Worley K.C."/>
            <person name="Kovar C.L."/>
            <person name="Muzny D.M."/>
            <person name="Gibbs R.A."/>
            <person name="Cree A."/>
            <person name="Dihn H.H."/>
            <person name="Fowler G."/>
            <person name="Jhangiani S."/>
            <person name="Joshi V."/>
            <person name="Lee S."/>
            <person name="Lewis L.R."/>
            <person name="Nazareth L.V."/>
            <person name="Okwuonu G."/>
            <person name="Santibanez J."/>
            <person name="Warren W.C."/>
            <person name="Mardis E.R."/>
            <person name="Weinstock G.M."/>
            <person name="Wilson R.K."/>
            <person name="Delehaunty K."/>
            <person name="Dooling D."/>
            <person name="Fronik C."/>
            <person name="Fulton L."/>
            <person name="Fulton B."/>
            <person name="Graves T."/>
            <person name="Minx P."/>
            <person name="Sodergren E."/>
            <person name="Birney E."/>
            <person name="Margulies E.H."/>
            <person name="Herrero J."/>
            <person name="Green E.D."/>
            <person name="Haussler D."/>
            <person name="Siepel A."/>
            <person name="Goldman N."/>
            <person name="Pollard K.S."/>
            <person name="Pedersen J.S."/>
            <person name="Lander E.S."/>
            <person name="Kellis M."/>
        </authorList>
    </citation>
    <scope>NUCLEOTIDE SEQUENCE [LARGE SCALE GENOMIC DNA]</scope>
    <source>
        <strain evidence="10 11">Thorbecke inbred</strain>
    </source>
</reference>
<evidence type="ECO:0000259" key="9">
    <source>
        <dbReference type="PROSITE" id="PS50067"/>
    </source>
</evidence>
<feature type="compositionally biased region" description="Basic and acidic residues" evidence="8">
    <location>
        <begin position="762"/>
        <end position="786"/>
    </location>
</feature>
<accession>A0A5F9CYQ6</accession>
<keyword evidence="7" id="KW-0175">Coiled coil</keyword>
<comment type="similarity">
    <text evidence="6">Belongs to the TRAFAC class myosin-kinesin ATPase superfamily. Kinesin family.</text>
</comment>
<dbReference type="Bgee" id="ENSOCUG00000013950">
    <property type="expression patterns" value="Expressed in testis and 14 other cell types or tissues"/>
</dbReference>
<dbReference type="InterPro" id="IPR001752">
    <property type="entry name" value="Kinesin_motor_dom"/>
</dbReference>
<sequence length="815" mass="93757">MSATEEDLCHHMKVVVRVRPENTKEKAAGFRKVVHVVDKHILLFDPKQEEISFFHKKKTTNFDITKRQNKDLKFVFDTVFDETSTQLEVFEQTTKPILRSFLNGYNCTVLAYGATGAGKTHTMLGSVGEPGVMYLTMLDLYKSMDEIKEEKVCSTAVSYLEVYNEQIRDLLVNSGPLAVREDAQKGVVVQGLTLHQPKSSAEILQLLDNGNKNRTQHPTDLNATSSRSHAVFQRKNQHIPYRNSKLTRLLKDSLGGNCQTIMIAAVSPSSLFYDDTYNTLKYANRAKDIKSSLKSNVLNLDNHISQYVKICNEQKAEILMLKEKLKAYEEQKAFTDENGKAKLMTSKPEEKEFERFHEILNCLFQNREEIRQEYLKLEMLLKENELKSFYQQQCHKQIEMMCSEDKVEKATCKRDHRLAMLKTRRCYLEKKKEEELKQFDENTNWLHRVENEMRLLGQNGHIPKELSKDFHCHHLHLQNKDLKAQIRHMMDLACLQEQHHRQTEAVLNALLPALRKQYCTLKEAGLSNAAFESDFKEIEHLVERKKVVVWADQTAEHPKQNDLPGISVLMTFPQLGPIQSIPCCTSSSDPNLLKIPPQKRTRRRLMSSPLKVKHTEKSALSESMHLNDSLSQELQPIVYTPENCRKPFQNPSPVALIKPSSHTAGFQDISSNRNSDNSLKLLCEEEILNSTFTICEDTRSLKSKLPEQEPQPNNNKNILQRLDPSFSTKHSMPLPSVVPSYMAMTAAAKRKRKLTSIPSAAEENHGFAKRVRSDNSSDKHLQEHRTTTEFKRNIHKINPRIVRKFGRNISKGNLR</sequence>
<organism evidence="10 11">
    <name type="scientific">Oryctolagus cuniculus</name>
    <name type="common">Rabbit</name>
    <dbReference type="NCBI Taxonomy" id="9986"/>
    <lineage>
        <taxon>Eukaryota</taxon>
        <taxon>Metazoa</taxon>
        <taxon>Chordata</taxon>
        <taxon>Craniata</taxon>
        <taxon>Vertebrata</taxon>
        <taxon>Euteleostomi</taxon>
        <taxon>Mammalia</taxon>
        <taxon>Eutheria</taxon>
        <taxon>Euarchontoglires</taxon>
        <taxon>Glires</taxon>
        <taxon>Lagomorpha</taxon>
        <taxon>Leporidae</taxon>
        <taxon>Oryctolagus</taxon>
    </lineage>
</organism>
<reference evidence="10" key="2">
    <citation type="submission" date="2025-08" db="UniProtKB">
        <authorList>
            <consortium name="Ensembl"/>
        </authorList>
    </citation>
    <scope>IDENTIFICATION</scope>
    <source>
        <strain evidence="10">Thorbecke</strain>
    </source>
</reference>
<proteinExistence type="inferred from homology"/>
<dbReference type="GO" id="GO:0003777">
    <property type="term" value="F:microtubule motor activity"/>
    <property type="evidence" value="ECO:0007669"/>
    <property type="project" value="InterPro"/>
</dbReference>
<comment type="caution">
    <text evidence="6">Lacks conserved residue(s) required for the propagation of feature annotation.</text>
</comment>
<feature type="binding site" evidence="6">
    <location>
        <begin position="113"/>
        <end position="120"/>
    </location>
    <ligand>
        <name>ATP</name>
        <dbReference type="ChEBI" id="CHEBI:30616"/>
    </ligand>
</feature>
<evidence type="ECO:0000313" key="11">
    <source>
        <dbReference type="Proteomes" id="UP000001811"/>
    </source>
</evidence>
<dbReference type="GeneTree" id="ENSGT00940000159058"/>
<evidence type="ECO:0000313" key="10">
    <source>
        <dbReference type="Ensembl" id="ENSOCUP00000038952.1"/>
    </source>
</evidence>
<comment type="subcellular location">
    <subcellularLocation>
        <location evidence="1">Cytoplasm</location>
        <location evidence="1">Cytoskeleton</location>
    </subcellularLocation>
</comment>
<evidence type="ECO:0000256" key="3">
    <source>
        <dbReference type="ARBA" id="ARBA00022741"/>
    </source>
</evidence>
<evidence type="ECO:0000256" key="4">
    <source>
        <dbReference type="ARBA" id="ARBA00022840"/>
    </source>
</evidence>
<keyword evidence="2" id="KW-0963">Cytoplasm</keyword>
<dbReference type="Ensembl" id="ENSOCUT00000044287.1">
    <property type="protein sequence ID" value="ENSOCUP00000038952.1"/>
    <property type="gene ID" value="ENSOCUG00000013950.4"/>
</dbReference>
<dbReference type="GO" id="GO:0005856">
    <property type="term" value="C:cytoskeleton"/>
    <property type="evidence" value="ECO:0007669"/>
    <property type="project" value="UniProtKB-SubCell"/>
</dbReference>
<keyword evidence="3 6" id="KW-0547">Nucleotide-binding</keyword>
<evidence type="ECO:0000256" key="8">
    <source>
        <dbReference type="SAM" id="MobiDB-lite"/>
    </source>
</evidence>
<evidence type="ECO:0000256" key="1">
    <source>
        <dbReference type="ARBA" id="ARBA00004245"/>
    </source>
</evidence>
<dbReference type="PANTHER" id="PTHR47968">
    <property type="entry name" value="CENTROMERE PROTEIN E"/>
    <property type="match status" value="1"/>
</dbReference>
<dbReference type="GO" id="GO:0008017">
    <property type="term" value="F:microtubule binding"/>
    <property type="evidence" value="ECO:0007669"/>
    <property type="project" value="InterPro"/>
</dbReference>
<dbReference type="PANTHER" id="PTHR47968:SF73">
    <property type="entry name" value="KINESIN-LIKE PROTEIN"/>
    <property type="match status" value="1"/>
</dbReference>
<feature type="region of interest" description="Disordered" evidence="8">
    <location>
        <begin position="761"/>
        <end position="786"/>
    </location>
</feature>
<dbReference type="InterPro" id="IPR027417">
    <property type="entry name" value="P-loop_NTPase"/>
</dbReference>
<dbReference type="EMBL" id="AAGW02037424">
    <property type="status" value="NOT_ANNOTATED_CDS"/>
    <property type="molecule type" value="Genomic_DNA"/>
</dbReference>
<dbReference type="Proteomes" id="UP000001811">
    <property type="component" value="Chromosome 1"/>
</dbReference>
<dbReference type="PROSITE" id="PS50067">
    <property type="entry name" value="KINESIN_MOTOR_2"/>
    <property type="match status" value="2"/>
</dbReference>
<feature type="domain" description="Kinesin motor" evidence="9">
    <location>
        <begin position="11"/>
        <end position="233"/>
    </location>
</feature>